<dbReference type="SUPFAM" id="SSF117143">
    <property type="entry name" value="Flagellar hook protein flgE"/>
    <property type="match status" value="1"/>
</dbReference>
<keyword evidence="11" id="KW-0282">Flagellum</keyword>
<dbReference type="EMBL" id="CP036291">
    <property type="protein sequence ID" value="QDU90321.1"/>
    <property type="molecule type" value="Genomic_DNA"/>
</dbReference>
<evidence type="ECO:0000259" key="8">
    <source>
        <dbReference type="Pfam" id="PF00460"/>
    </source>
</evidence>
<feature type="domain" description="Flagellar basal body rod protein N-terminal" evidence="8">
    <location>
        <begin position="6"/>
        <end position="36"/>
    </location>
</feature>
<evidence type="ECO:0000256" key="6">
    <source>
        <dbReference type="NCBIfam" id="TIGR02488"/>
    </source>
</evidence>
<dbReference type="NCBIfam" id="TIGR03506">
    <property type="entry name" value="FlgEFG_subfam"/>
    <property type="match status" value="2"/>
</dbReference>
<dbReference type="PANTHER" id="PTHR30435:SF19">
    <property type="entry name" value="FLAGELLAR BASAL-BODY ROD PROTEIN FLGG"/>
    <property type="match status" value="1"/>
</dbReference>
<dbReference type="Pfam" id="PF06429">
    <property type="entry name" value="Flg_bbr_C"/>
    <property type="match status" value="1"/>
</dbReference>
<keyword evidence="11" id="KW-0969">Cilium</keyword>
<dbReference type="Pfam" id="PF00460">
    <property type="entry name" value="Flg_bb_rod"/>
    <property type="match status" value="1"/>
</dbReference>
<evidence type="ECO:0000256" key="7">
    <source>
        <dbReference type="RuleBase" id="RU362116"/>
    </source>
</evidence>
<keyword evidence="11" id="KW-0966">Cell projection</keyword>
<feature type="domain" description="Flagellar hook protein FlgE/F/G-like D1" evidence="10">
    <location>
        <begin position="97"/>
        <end position="163"/>
    </location>
</feature>
<gene>
    <name evidence="11" type="primary">flgG_1</name>
    <name evidence="11" type="ORF">Pla175_37240</name>
</gene>
<evidence type="ECO:0000259" key="9">
    <source>
        <dbReference type="Pfam" id="PF06429"/>
    </source>
</evidence>
<dbReference type="NCBIfam" id="TIGR02488">
    <property type="entry name" value="flgG_G_neg"/>
    <property type="match status" value="1"/>
</dbReference>
<comment type="subunit">
    <text evidence="5">The basal body constitutes a major portion of the flagellar organelle and consists of four rings (L,P,S, and M) mounted on a central rod. The rod consists of about 26 subunits of FlgG in the distal portion, and FlgB, FlgC and FlgF are thought to build up the proximal portion of the rod with about 6 subunits each.</text>
</comment>
<dbReference type="InterPro" id="IPR010930">
    <property type="entry name" value="Flg_bb/hook_C_dom"/>
</dbReference>
<dbReference type="AlphaFoldDB" id="A0A518DFR8"/>
<sequence>MSVQTLYTAATGMEALETKLDVIANNMANINTTGFKKDRANFEDLFYKQERLPGALDSDGNRTSTGIEVGLGTRVSSTQSDFDQGAFITTGNQLDVAIEGDGFFRVQDPNGDYLYTRAGNFGINADGNLVMASASTGWLIDPQINIPPEAVNIIITPDGVVQYQTTDSTQYQGGDQLQLATFINPDGLLKMGDSLFKETEASGNAQTGNPTDPGFGSVRQGFLEASNVEPVSELIDLITTQRAFELNSQVVQAGDQIMQVVANLRRG</sequence>
<dbReference type="InterPro" id="IPR053967">
    <property type="entry name" value="LlgE_F_G-like_D1"/>
</dbReference>
<accession>A0A518DFR8</accession>
<reference evidence="11 12" key="1">
    <citation type="submission" date="2019-02" db="EMBL/GenBank/DDBJ databases">
        <title>Deep-cultivation of Planctomycetes and their phenomic and genomic characterization uncovers novel biology.</title>
        <authorList>
            <person name="Wiegand S."/>
            <person name="Jogler M."/>
            <person name="Boedeker C."/>
            <person name="Pinto D."/>
            <person name="Vollmers J."/>
            <person name="Rivas-Marin E."/>
            <person name="Kohn T."/>
            <person name="Peeters S.H."/>
            <person name="Heuer A."/>
            <person name="Rast P."/>
            <person name="Oberbeckmann S."/>
            <person name="Bunk B."/>
            <person name="Jeske O."/>
            <person name="Meyerdierks A."/>
            <person name="Storesund J.E."/>
            <person name="Kallscheuer N."/>
            <person name="Luecker S."/>
            <person name="Lage O.M."/>
            <person name="Pohl T."/>
            <person name="Merkel B.J."/>
            <person name="Hornburger P."/>
            <person name="Mueller R.-W."/>
            <person name="Bruemmer F."/>
            <person name="Labrenz M."/>
            <person name="Spormann A.M."/>
            <person name="Op den Camp H."/>
            <person name="Overmann J."/>
            <person name="Amann R."/>
            <person name="Jetten M.S.M."/>
            <person name="Mascher T."/>
            <person name="Medema M.H."/>
            <person name="Devos D.P."/>
            <person name="Kaster A.-K."/>
            <person name="Ovreas L."/>
            <person name="Rohde M."/>
            <person name="Galperin M.Y."/>
            <person name="Jogler C."/>
        </authorList>
    </citation>
    <scope>NUCLEOTIDE SEQUENCE [LARGE SCALE GENOMIC DNA]</scope>
    <source>
        <strain evidence="11 12">Pla175</strain>
    </source>
</reference>
<protein>
    <recommendedName>
        <fullName evidence="3 6">Flagellar basal-body rod protein FlgG</fullName>
    </recommendedName>
</protein>
<dbReference type="InterPro" id="IPR037925">
    <property type="entry name" value="FlgE/F/G-like"/>
</dbReference>
<dbReference type="Proteomes" id="UP000317429">
    <property type="component" value="Chromosome"/>
</dbReference>
<dbReference type="InterPro" id="IPR019776">
    <property type="entry name" value="Flagellar_basal_body_rod_CS"/>
</dbReference>
<comment type="subcellular location">
    <subcellularLocation>
        <location evidence="1 7">Bacterial flagellum basal body</location>
    </subcellularLocation>
</comment>
<evidence type="ECO:0000313" key="11">
    <source>
        <dbReference type="EMBL" id="QDU90321.1"/>
    </source>
</evidence>
<evidence type="ECO:0000256" key="5">
    <source>
        <dbReference type="ARBA" id="ARBA00025933"/>
    </source>
</evidence>
<evidence type="ECO:0000256" key="3">
    <source>
        <dbReference type="ARBA" id="ARBA00017948"/>
    </source>
</evidence>
<evidence type="ECO:0000256" key="4">
    <source>
        <dbReference type="ARBA" id="ARBA00023143"/>
    </source>
</evidence>
<dbReference type="InterPro" id="IPR012834">
    <property type="entry name" value="FlgG_G_neg"/>
</dbReference>
<dbReference type="PANTHER" id="PTHR30435">
    <property type="entry name" value="FLAGELLAR PROTEIN"/>
    <property type="match status" value="1"/>
</dbReference>
<name>A0A518DFR8_9BACT</name>
<dbReference type="GO" id="GO:0071978">
    <property type="term" value="P:bacterial-type flagellum-dependent swarming motility"/>
    <property type="evidence" value="ECO:0007669"/>
    <property type="project" value="TreeGrafter"/>
</dbReference>
<proteinExistence type="inferred from homology"/>
<evidence type="ECO:0000259" key="10">
    <source>
        <dbReference type="Pfam" id="PF22692"/>
    </source>
</evidence>
<evidence type="ECO:0000256" key="2">
    <source>
        <dbReference type="ARBA" id="ARBA00009677"/>
    </source>
</evidence>
<dbReference type="OrthoDB" id="9804559at2"/>
<dbReference type="RefSeq" id="WP_145288573.1">
    <property type="nucleotide sequence ID" value="NZ_CP036291.1"/>
</dbReference>
<comment type="similarity">
    <text evidence="2 7">Belongs to the flagella basal body rod proteins family.</text>
</comment>
<dbReference type="InterPro" id="IPR001444">
    <property type="entry name" value="Flag_bb_rod_N"/>
</dbReference>
<evidence type="ECO:0000313" key="12">
    <source>
        <dbReference type="Proteomes" id="UP000317429"/>
    </source>
</evidence>
<dbReference type="Pfam" id="PF22692">
    <property type="entry name" value="LlgE_F_G_D1"/>
    <property type="match status" value="1"/>
</dbReference>
<feature type="domain" description="Flagellar basal-body/hook protein C-terminal" evidence="9">
    <location>
        <begin position="219"/>
        <end position="264"/>
    </location>
</feature>
<dbReference type="InterPro" id="IPR020013">
    <property type="entry name" value="Flagellar_FlgE/F/G"/>
</dbReference>
<dbReference type="GO" id="GO:0009426">
    <property type="term" value="C:bacterial-type flagellum basal body, distal rod"/>
    <property type="evidence" value="ECO:0007669"/>
    <property type="project" value="UniProtKB-UniRule"/>
</dbReference>
<keyword evidence="12" id="KW-1185">Reference proteome</keyword>
<evidence type="ECO:0000256" key="1">
    <source>
        <dbReference type="ARBA" id="ARBA00004117"/>
    </source>
</evidence>
<dbReference type="PROSITE" id="PS00588">
    <property type="entry name" value="FLAGELLA_BB_ROD"/>
    <property type="match status" value="1"/>
</dbReference>
<dbReference type="KEGG" id="pnd:Pla175_37240"/>
<organism evidence="11 12">
    <name type="scientific">Pirellulimonas nuda</name>
    <dbReference type="NCBI Taxonomy" id="2528009"/>
    <lineage>
        <taxon>Bacteria</taxon>
        <taxon>Pseudomonadati</taxon>
        <taxon>Planctomycetota</taxon>
        <taxon>Planctomycetia</taxon>
        <taxon>Pirellulales</taxon>
        <taxon>Lacipirellulaceae</taxon>
        <taxon>Pirellulimonas</taxon>
    </lineage>
</organism>
<keyword evidence="4 7" id="KW-0975">Bacterial flagellum</keyword>